<accession>A0A1B9GBM9</accession>
<sequence length="226" mass="25440">MPTPPPSSPTNPSSSDNLPTTQLQDITHRTYLSLKTTIDQLLHLHLSDELESPYVYEDLLKPINPYAWRNDKYGTDPQSKGLNELYDLIVILARRVAESLTRLSVLVKLVYHLVGALDLIIRRLVGLENGDRMLERRLGDLERRINSGGVDGIEKGDDRSDGEVGYVGVPPTPKSMSERFTMGREVVLGELEEEVKPYVRRSGRVTKVINYNTSSSDDGEEEFDLD</sequence>
<protein>
    <submittedName>
        <fullName evidence="2">Uncharacterized protein</fullName>
    </submittedName>
</protein>
<feature type="compositionally biased region" description="Basic and acidic residues" evidence="1">
    <location>
        <begin position="152"/>
        <end position="162"/>
    </location>
</feature>
<evidence type="ECO:0000313" key="2">
    <source>
        <dbReference type="EMBL" id="OCF28416.1"/>
    </source>
</evidence>
<proteinExistence type="predicted"/>
<evidence type="ECO:0000313" key="3">
    <source>
        <dbReference type="EMBL" id="WVW82558.1"/>
    </source>
</evidence>
<reference evidence="2" key="3">
    <citation type="submission" date="2014-01" db="EMBL/GenBank/DDBJ databases">
        <title>Evolution of pathogenesis and genome organization in the Tremellales.</title>
        <authorList>
            <person name="Cuomo C."/>
            <person name="Litvintseva A."/>
            <person name="Heitman J."/>
            <person name="Chen Y."/>
            <person name="Sun S."/>
            <person name="Springer D."/>
            <person name="Dromer F."/>
            <person name="Young S."/>
            <person name="Zeng Q."/>
            <person name="Chapman S."/>
            <person name="Gujja S."/>
            <person name="Saif S."/>
            <person name="Birren B."/>
        </authorList>
    </citation>
    <scope>NUCLEOTIDE SEQUENCE</scope>
    <source>
        <strain evidence="2">CBS 10118</strain>
    </source>
</reference>
<dbReference type="VEuPathDB" id="FungiDB:I302_03275"/>
<feature type="region of interest" description="Disordered" evidence="1">
    <location>
        <begin position="1"/>
        <end position="20"/>
    </location>
</feature>
<keyword evidence="4" id="KW-1185">Reference proteome</keyword>
<reference evidence="2" key="1">
    <citation type="submission" date="2013-07" db="EMBL/GenBank/DDBJ databases">
        <title>The Genome Sequence of Cryptococcus bestiolae CBS10118.</title>
        <authorList>
            <consortium name="The Broad Institute Genome Sequencing Platform"/>
            <person name="Cuomo C."/>
            <person name="Litvintseva A."/>
            <person name="Chen Y."/>
            <person name="Heitman J."/>
            <person name="Sun S."/>
            <person name="Springer D."/>
            <person name="Dromer F."/>
            <person name="Young S.K."/>
            <person name="Zeng Q."/>
            <person name="Gargeya S."/>
            <person name="Fitzgerald M."/>
            <person name="Abouelleil A."/>
            <person name="Alvarado L."/>
            <person name="Berlin A.M."/>
            <person name="Chapman S.B."/>
            <person name="Dewar J."/>
            <person name="Goldberg J."/>
            <person name="Griggs A."/>
            <person name="Gujja S."/>
            <person name="Hansen M."/>
            <person name="Howarth C."/>
            <person name="Imamovic A."/>
            <person name="Larimer J."/>
            <person name="McCowan C."/>
            <person name="Murphy C."/>
            <person name="Pearson M."/>
            <person name="Priest M."/>
            <person name="Roberts A."/>
            <person name="Saif S."/>
            <person name="Shea T."/>
            <person name="Sykes S."/>
            <person name="Wortman J."/>
            <person name="Nusbaum C."/>
            <person name="Birren B."/>
        </authorList>
    </citation>
    <scope>NUCLEOTIDE SEQUENCE [LARGE SCALE GENOMIC DNA]</scope>
    <source>
        <strain evidence="2">CBS 10118</strain>
    </source>
</reference>
<name>A0A1B9GBM9_9TREE</name>
<dbReference type="KEGG" id="kbi:30207674"/>
<evidence type="ECO:0000256" key="1">
    <source>
        <dbReference type="SAM" id="MobiDB-lite"/>
    </source>
</evidence>
<dbReference type="Proteomes" id="UP000092730">
    <property type="component" value="Chromosome 2"/>
</dbReference>
<dbReference type="EMBL" id="CP144542">
    <property type="protein sequence ID" value="WVW82558.1"/>
    <property type="molecule type" value="Genomic_DNA"/>
</dbReference>
<gene>
    <name evidence="2" type="ORF">I302_03275</name>
    <name evidence="3" type="ORF">I302_104569</name>
</gene>
<evidence type="ECO:0000313" key="4">
    <source>
        <dbReference type="Proteomes" id="UP000092730"/>
    </source>
</evidence>
<dbReference type="GeneID" id="30207674"/>
<dbReference type="RefSeq" id="XP_019049486.1">
    <property type="nucleotide sequence ID" value="XM_019189924.1"/>
</dbReference>
<dbReference type="EMBL" id="KI894019">
    <property type="protein sequence ID" value="OCF28416.1"/>
    <property type="molecule type" value="Genomic_DNA"/>
</dbReference>
<feature type="compositionally biased region" description="Low complexity" evidence="1">
    <location>
        <begin position="10"/>
        <end position="20"/>
    </location>
</feature>
<organism evidence="2">
    <name type="scientific">Kwoniella bestiolae CBS 10118</name>
    <dbReference type="NCBI Taxonomy" id="1296100"/>
    <lineage>
        <taxon>Eukaryota</taxon>
        <taxon>Fungi</taxon>
        <taxon>Dikarya</taxon>
        <taxon>Basidiomycota</taxon>
        <taxon>Agaricomycotina</taxon>
        <taxon>Tremellomycetes</taxon>
        <taxon>Tremellales</taxon>
        <taxon>Cryptococcaceae</taxon>
        <taxon>Kwoniella</taxon>
    </lineage>
</organism>
<dbReference type="AlphaFoldDB" id="A0A1B9GBM9"/>
<reference evidence="3" key="4">
    <citation type="submission" date="2024-02" db="EMBL/GenBank/DDBJ databases">
        <title>Comparative genomics of Cryptococcus and Kwoniella reveals pathogenesis evolution and contrasting modes of karyotype evolution via chromosome fusion or intercentromeric recombination.</title>
        <authorList>
            <person name="Coelho M.A."/>
            <person name="David-Palma M."/>
            <person name="Shea T."/>
            <person name="Bowers K."/>
            <person name="McGinley-Smith S."/>
            <person name="Mohammad A.W."/>
            <person name="Gnirke A."/>
            <person name="Yurkov A.M."/>
            <person name="Nowrousian M."/>
            <person name="Sun S."/>
            <person name="Cuomo C.A."/>
            <person name="Heitman J."/>
        </authorList>
    </citation>
    <scope>NUCLEOTIDE SEQUENCE</scope>
    <source>
        <strain evidence="3">CBS 10118</strain>
    </source>
</reference>
<dbReference type="OrthoDB" id="10530001at2759"/>
<feature type="region of interest" description="Disordered" evidence="1">
    <location>
        <begin position="149"/>
        <end position="175"/>
    </location>
</feature>
<reference evidence="3" key="2">
    <citation type="submission" date="2013-07" db="EMBL/GenBank/DDBJ databases">
        <authorList>
            <consortium name="The Broad Institute Genome Sequencing Platform"/>
            <person name="Cuomo C."/>
            <person name="Litvintseva A."/>
            <person name="Chen Y."/>
            <person name="Heitman J."/>
            <person name="Sun S."/>
            <person name="Springer D."/>
            <person name="Dromer F."/>
            <person name="Young S.K."/>
            <person name="Zeng Q."/>
            <person name="Gargeya S."/>
            <person name="Fitzgerald M."/>
            <person name="Abouelleil A."/>
            <person name="Alvarado L."/>
            <person name="Berlin A.M."/>
            <person name="Chapman S.B."/>
            <person name="Dewar J."/>
            <person name="Goldberg J."/>
            <person name="Griggs A."/>
            <person name="Gujja S."/>
            <person name="Hansen M."/>
            <person name="Howarth C."/>
            <person name="Imamovic A."/>
            <person name="Larimer J."/>
            <person name="McCowan C."/>
            <person name="Murphy C."/>
            <person name="Pearson M."/>
            <person name="Priest M."/>
            <person name="Roberts A."/>
            <person name="Saif S."/>
            <person name="Shea T."/>
            <person name="Sykes S."/>
            <person name="Wortman J."/>
            <person name="Nusbaum C."/>
            <person name="Birren B."/>
        </authorList>
    </citation>
    <scope>NUCLEOTIDE SEQUENCE</scope>
    <source>
        <strain evidence="3">CBS 10118</strain>
    </source>
</reference>